<evidence type="ECO:0000313" key="1">
    <source>
        <dbReference type="EMBL" id="MEP0815660.1"/>
    </source>
</evidence>
<proteinExistence type="predicted"/>
<name>A0ABV0J3B6_9CYAN</name>
<reference evidence="1 2" key="1">
    <citation type="submission" date="2022-04" db="EMBL/GenBank/DDBJ databases">
        <title>Positive selection, recombination, and allopatry shape intraspecific diversity of widespread and dominant cyanobacteria.</title>
        <authorList>
            <person name="Wei J."/>
            <person name="Shu W."/>
            <person name="Hu C."/>
        </authorList>
    </citation>
    <scope>NUCLEOTIDE SEQUENCE [LARGE SCALE GENOMIC DNA]</scope>
    <source>
        <strain evidence="1 2">GB2-A4</strain>
    </source>
</reference>
<accession>A0ABV0J3B6</accession>
<keyword evidence="2" id="KW-1185">Reference proteome</keyword>
<organism evidence="1 2">
    <name type="scientific">Trichocoleus desertorum GB2-A4</name>
    <dbReference type="NCBI Taxonomy" id="2933944"/>
    <lineage>
        <taxon>Bacteria</taxon>
        <taxon>Bacillati</taxon>
        <taxon>Cyanobacteriota</taxon>
        <taxon>Cyanophyceae</taxon>
        <taxon>Leptolyngbyales</taxon>
        <taxon>Trichocoleusaceae</taxon>
        <taxon>Trichocoleus</taxon>
    </lineage>
</organism>
<dbReference type="RefSeq" id="WP_190431206.1">
    <property type="nucleotide sequence ID" value="NZ_JAMPKM010000001.1"/>
</dbReference>
<dbReference type="EMBL" id="JAMPKM010000001">
    <property type="protein sequence ID" value="MEP0815660.1"/>
    <property type="molecule type" value="Genomic_DNA"/>
</dbReference>
<dbReference type="InterPro" id="IPR049578">
    <property type="entry name" value="CAXIP1-like_GIY-YIG_dom"/>
</dbReference>
<dbReference type="Proteomes" id="UP001464891">
    <property type="component" value="Unassembled WGS sequence"/>
</dbReference>
<dbReference type="CDD" id="cd10450">
    <property type="entry name" value="GIY-YIG_AtGrxS16_like"/>
    <property type="match status" value="1"/>
</dbReference>
<protein>
    <submittedName>
        <fullName evidence="1">GIY-YIG nuclease family protein</fullName>
    </submittedName>
</protein>
<sequence>MTSTTNIPVLADLEYIAYIDDAGQVNDQYQGRVGVYAIFDQAKILQFIGYSRDIYLSLQQHLVRRSQSCYWFKVQTSDRPNRTVLEAIRDAWIAENGTTPIGNAEEQNLWNQPIDAKLTMTEEEQTDYREADEITQVKLLKRVARRVEEQVLAELQTRGVQMQIRFNPKLKETGLLDLK</sequence>
<evidence type="ECO:0000313" key="2">
    <source>
        <dbReference type="Proteomes" id="UP001464891"/>
    </source>
</evidence>
<gene>
    <name evidence="1" type="ORF">NC998_00950</name>
</gene>
<comment type="caution">
    <text evidence="1">The sequence shown here is derived from an EMBL/GenBank/DDBJ whole genome shotgun (WGS) entry which is preliminary data.</text>
</comment>